<feature type="compositionally biased region" description="Polar residues" evidence="1">
    <location>
        <begin position="1"/>
        <end position="25"/>
    </location>
</feature>
<reference evidence="3" key="1">
    <citation type="submission" date="2020-11" db="EMBL/GenBank/DDBJ databases">
        <authorList>
            <consortium name="DOE Joint Genome Institute"/>
            <person name="Ahrendt S."/>
            <person name="Riley R."/>
            <person name="Andreopoulos W."/>
            <person name="Labutti K."/>
            <person name="Pangilinan J."/>
            <person name="Ruiz-Duenas F.J."/>
            <person name="Barrasa J.M."/>
            <person name="Sanchez-Garcia M."/>
            <person name="Camarero S."/>
            <person name="Miyauchi S."/>
            <person name="Serrano A."/>
            <person name="Linde D."/>
            <person name="Babiker R."/>
            <person name="Drula E."/>
            <person name="Ayuso-Fernandez I."/>
            <person name="Pacheco R."/>
            <person name="Padilla G."/>
            <person name="Ferreira P."/>
            <person name="Barriuso J."/>
            <person name="Kellner H."/>
            <person name="Castanera R."/>
            <person name="Alfaro M."/>
            <person name="Ramirez L."/>
            <person name="Pisabarro A.G."/>
            <person name="Kuo A."/>
            <person name="Tritt A."/>
            <person name="Lipzen A."/>
            <person name="He G."/>
            <person name="Yan M."/>
            <person name="Ng V."/>
            <person name="Cullen D."/>
            <person name="Martin F."/>
            <person name="Rosso M.-N."/>
            <person name="Henrissat B."/>
            <person name="Hibbett D."/>
            <person name="Martinez A.T."/>
            <person name="Grigoriev I.V."/>
        </authorList>
    </citation>
    <scope>NUCLEOTIDE SEQUENCE</scope>
    <source>
        <strain evidence="3">CBS 506.95</strain>
    </source>
</reference>
<gene>
    <name evidence="3" type="ORF">CPB83DRAFT_894826</name>
</gene>
<dbReference type="AlphaFoldDB" id="A0A9P6EFC1"/>
<keyword evidence="2" id="KW-0812">Transmembrane</keyword>
<proteinExistence type="predicted"/>
<evidence type="ECO:0000256" key="1">
    <source>
        <dbReference type="SAM" id="MobiDB-lite"/>
    </source>
</evidence>
<evidence type="ECO:0000313" key="3">
    <source>
        <dbReference type="EMBL" id="KAF9527877.1"/>
    </source>
</evidence>
<feature type="transmembrane region" description="Helical" evidence="2">
    <location>
        <begin position="53"/>
        <end position="73"/>
    </location>
</feature>
<keyword evidence="2" id="KW-0472">Membrane</keyword>
<organism evidence="3 4">
    <name type="scientific">Crepidotus variabilis</name>
    <dbReference type="NCBI Taxonomy" id="179855"/>
    <lineage>
        <taxon>Eukaryota</taxon>
        <taxon>Fungi</taxon>
        <taxon>Dikarya</taxon>
        <taxon>Basidiomycota</taxon>
        <taxon>Agaricomycotina</taxon>
        <taxon>Agaricomycetes</taxon>
        <taxon>Agaricomycetidae</taxon>
        <taxon>Agaricales</taxon>
        <taxon>Agaricineae</taxon>
        <taxon>Crepidotaceae</taxon>
        <taxon>Crepidotus</taxon>
    </lineage>
</organism>
<comment type="caution">
    <text evidence="3">The sequence shown here is derived from an EMBL/GenBank/DDBJ whole genome shotgun (WGS) entry which is preliminary data.</text>
</comment>
<dbReference type="EMBL" id="MU157857">
    <property type="protein sequence ID" value="KAF9527877.1"/>
    <property type="molecule type" value="Genomic_DNA"/>
</dbReference>
<feature type="transmembrane region" description="Helical" evidence="2">
    <location>
        <begin position="110"/>
        <end position="143"/>
    </location>
</feature>
<sequence length="144" mass="14671">MSNHLDGKTTPQDGSDSGHTITLSSTKRDTLDGRDDAASPRNARISFRKASKAAIIAGIVLVSAGALAVFASMARIDGVFTVGSTGVGITAGSITTRLWSTVHGGITKGLLLICQIFAASTTTQGVAAVVLGAGIGIVLAIYWR</sequence>
<name>A0A9P6EFC1_9AGAR</name>
<feature type="compositionally biased region" description="Basic and acidic residues" evidence="1">
    <location>
        <begin position="26"/>
        <end position="38"/>
    </location>
</feature>
<accession>A0A9P6EFC1</accession>
<keyword evidence="2" id="KW-1133">Transmembrane helix</keyword>
<protein>
    <submittedName>
        <fullName evidence="3">Uncharacterized protein</fullName>
    </submittedName>
</protein>
<keyword evidence="4" id="KW-1185">Reference proteome</keyword>
<evidence type="ECO:0000313" key="4">
    <source>
        <dbReference type="Proteomes" id="UP000807306"/>
    </source>
</evidence>
<feature type="region of interest" description="Disordered" evidence="1">
    <location>
        <begin position="1"/>
        <end position="38"/>
    </location>
</feature>
<dbReference type="Proteomes" id="UP000807306">
    <property type="component" value="Unassembled WGS sequence"/>
</dbReference>
<evidence type="ECO:0000256" key="2">
    <source>
        <dbReference type="SAM" id="Phobius"/>
    </source>
</evidence>